<evidence type="ECO:0000256" key="1">
    <source>
        <dbReference type="ARBA" id="ARBA00006738"/>
    </source>
</evidence>
<dbReference type="PANTHER" id="PTHR34039">
    <property type="entry name" value="UPF0102 PROTEIN YRAN"/>
    <property type="match status" value="1"/>
</dbReference>
<dbReference type="InterPro" id="IPR011856">
    <property type="entry name" value="tRNA_endonuc-like_dom_sf"/>
</dbReference>
<accession>A0ABQ3IJ46</accession>
<comment type="caution">
    <text evidence="3">The sequence shown here is derived from an EMBL/GenBank/DDBJ whole genome shotgun (WGS) entry which is preliminary data.</text>
</comment>
<dbReference type="InterPro" id="IPR011335">
    <property type="entry name" value="Restrct_endonuc-II-like"/>
</dbReference>
<dbReference type="CDD" id="cd20736">
    <property type="entry name" value="PoNe_Nuclease"/>
    <property type="match status" value="1"/>
</dbReference>
<dbReference type="EMBL" id="BNAH01000002">
    <property type="protein sequence ID" value="GHE81926.1"/>
    <property type="molecule type" value="Genomic_DNA"/>
</dbReference>
<keyword evidence="4" id="KW-1185">Reference proteome</keyword>
<dbReference type="PANTHER" id="PTHR34039:SF1">
    <property type="entry name" value="UPF0102 PROTEIN YRAN"/>
    <property type="match status" value="1"/>
</dbReference>
<dbReference type="Gene3D" id="3.40.1350.10">
    <property type="match status" value="1"/>
</dbReference>
<sequence length="131" mass="15201">MRWIANKDKNYSNTHGQLAEQIAKEHIQEEGLIFIEQNFHSRWGEIDLIMKDNEVFVFIEVKYRKNTVFGGAISAISTKKQQKIIKTAAIYLQQHGLNEYNTAYRFDVVAIEGNINSIAKPQINWLKNAFN</sequence>
<dbReference type="InterPro" id="IPR003509">
    <property type="entry name" value="UPF0102_YraN-like"/>
</dbReference>
<evidence type="ECO:0000256" key="2">
    <source>
        <dbReference type="HAMAP-Rule" id="MF_00048"/>
    </source>
</evidence>
<dbReference type="HAMAP" id="MF_00048">
    <property type="entry name" value="UPF0102"/>
    <property type="match status" value="1"/>
</dbReference>
<reference evidence="4" key="1">
    <citation type="journal article" date="2019" name="Int. J. Syst. Evol. Microbiol.">
        <title>The Global Catalogue of Microorganisms (GCM) 10K type strain sequencing project: providing services to taxonomists for standard genome sequencing and annotation.</title>
        <authorList>
            <consortium name="The Broad Institute Genomics Platform"/>
            <consortium name="The Broad Institute Genome Sequencing Center for Infectious Disease"/>
            <person name="Wu L."/>
            <person name="Ma J."/>
        </authorList>
    </citation>
    <scope>NUCLEOTIDE SEQUENCE [LARGE SCALE GENOMIC DNA]</scope>
    <source>
        <strain evidence="4">CGMCC 1.15922</strain>
    </source>
</reference>
<organism evidence="3 4">
    <name type="scientific">Thalassotalea profundi</name>
    <dbReference type="NCBI Taxonomy" id="2036687"/>
    <lineage>
        <taxon>Bacteria</taxon>
        <taxon>Pseudomonadati</taxon>
        <taxon>Pseudomonadota</taxon>
        <taxon>Gammaproteobacteria</taxon>
        <taxon>Alteromonadales</taxon>
        <taxon>Colwelliaceae</taxon>
        <taxon>Thalassotalea</taxon>
    </lineage>
</organism>
<evidence type="ECO:0000313" key="3">
    <source>
        <dbReference type="EMBL" id="GHE81926.1"/>
    </source>
</evidence>
<comment type="similarity">
    <text evidence="1 2">Belongs to the UPF0102 family.</text>
</comment>
<protein>
    <recommendedName>
        <fullName evidence="2">UPF0102 protein GCM10011501_07880</fullName>
    </recommendedName>
</protein>
<dbReference type="Proteomes" id="UP000626370">
    <property type="component" value="Unassembled WGS sequence"/>
</dbReference>
<gene>
    <name evidence="3" type="ORF">GCM10011501_07880</name>
</gene>
<evidence type="ECO:0000313" key="4">
    <source>
        <dbReference type="Proteomes" id="UP000626370"/>
    </source>
</evidence>
<dbReference type="NCBIfam" id="TIGR00252">
    <property type="entry name" value="YraN family protein"/>
    <property type="match status" value="1"/>
</dbReference>
<dbReference type="NCBIfam" id="NF009150">
    <property type="entry name" value="PRK12497.1-3"/>
    <property type="match status" value="1"/>
</dbReference>
<name>A0ABQ3IJ46_9GAMM</name>
<dbReference type="Pfam" id="PF02021">
    <property type="entry name" value="UPF0102"/>
    <property type="match status" value="1"/>
</dbReference>
<proteinExistence type="inferred from homology"/>
<dbReference type="RefSeq" id="WP_229817011.1">
    <property type="nucleotide sequence ID" value="NZ_BNAH01000002.1"/>
</dbReference>
<dbReference type="SUPFAM" id="SSF52980">
    <property type="entry name" value="Restriction endonuclease-like"/>
    <property type="match status" value="1"/>
</dbReference>